<evidence type="ECO:0000313" key="2">
    <source>
        <dbReference type="Proteomes" id="UP001606300"/>
    </source>
</evidence>
<reference evidence="1 2" key="1">
    <citation type="submission" date="2024-09" db="EMBL/GenBank/DDBJ databases">
        <title>Novel species of the genus Pelomonas and Roseateles isolated from streams.</title>
        <authorList>
            <person name="Lu H."/>
        </authorList>
    </citation>
    <scope>NUCLEOTIDE SEQUENCE [LARGE SCALE GENOMIC DNA]</scope>
    <source>
        <strain evidence="1 2">DC23W</strain>
    </source>
</reference>
<dbReference type="EMBL" id="JBIGHY010000002">
    <property type="protein sequence ID" value="MFG6414070.1"/>
    <property type="molecule type" value="Genomic_DNA"/>
</dbReference>
<keyword evidence="2" id="KW-1185">Reference proteome</keyword>
<proteinExistence type="predicted"/>
<evidence type="ECO:0008006" key="3">
    <source>
        <dbReference type="Google" id="ProtNLM"/>
    </source>
</evidence>
<comment type="caution">
    <text evidence="1">The sequence shown here is derived from an EMBL/GenBank/DDBJ whole genome shotgun (WGS) entry which is preliminary data.</text>
</comment>
<dbReference type="RefSeq" id="WP_394470135.1">
    <property type="nucleotide sequence ID" value="NZ_JBIGHY010000002.1"/>
</dbReference>
<sequence>MTALTSPLEHHAGRLRSRMGGAFVGERAVFRGHDLHADLGGMDWMALYVFGITGQRYTPAQLKVLHAIWVYTSYPDARIWNNRVAALAGSARSSGNLGVAAALAVSEAEIYGRGIDIRAATFIQRAQQARAAGDSLDDCVREELKRHRAIAGYGRPIAAGDERIAPMLRLVEQQGLAGGAHVQTALAVEQHLQGGRWRLRMNYAALTAALTSDMGFTPRQHYQYGFPAFLAGMQPCYTEASEKPAGTLLPLACDNISYEGAAPRRWGAESTALPDSLD</sequence>
<organism evidence="1 2">
    <name type="scientific">Pelomonas dachongensis</name>
    <dbReference type="NCBI Taxonomy" id="3299029"/>
    <lineage>
        <taxon>Bacteria</taxon>
        <taxon>Pseudomonadati</taxon>
        <taxon>Pseudomonadota</taxon>
        <taxon>Betaproteobacteria</taxon>
        <taxon>Burkholderiales</taxon>
        <taxon>Sphaerotilaceae</taxon>
        <taxon>Roseateles</taxon>
    </lineage>
</organism>
<dbReference type="InterPro" id="IPR036969">
    <property type="entry name" value="Citrate_synthase_sf"/>
</dbReference>
<accession>A0ABW7EL09</accession>
<protein>
    <recommendedName>
        <fullName evidence="3">Citryl-CoA lyase</fullName>
    </recommendedName>
</protein>
<evidence type="ECO:0000313" key="1">
    <source>
        <dbReference type="EMBL" id="MFG6414070.1"/>
    </source>
</evidence>
<dbReference type="SUPFAM" id="SSF48256">
    <property type="entry name" value="Citrate synthase"/>
    <property type="match status" value="1"/>
</dbReference>
<name>A0ABW7EL09_9BURK</name>
<gene>
    <name evidence="1" type="ORF">ACG02S_09195</name>
</gene>
<dbReference type="Proteomes" id="UP001606300">
    <property type="component" value="Unassembled WGS sequence"/>
</dbReference>